<dbReference type="RefSeq" id="WP_148369716.1">
    <property type="nucleotide sequence ID" value="NZ_VSKM01000006.1"/>
</dbReference>
<dbReference type="EMBL" id="VSKM01000006">
    <property type="protein sequence ID" value="TYB74520.1"/>
    <property type="molecule type" value="Genomic_DNA"/>
</dbReference>
<name>A0A8H2QFD4_9FLAO</name>
<feature type="domain" description="Glycosyltransferase 2-like" evidence="1">
    <location>
        <begin position="3"/>
        <end position="162"/>
    </location>
</feature>
<dbReference type="InterPro" id="IPR029044">
    <property type="entry name" value="Nucleotide-diphossugar_trans"/>
</dbReference>
<protein>
    <submittedName>
        <fullName evidence="2">Glycosyltransferase family 2 protein</fullName>
    </submittedName>
</protein>
<evidence type="ECO:0000259" key="1">
    <source>
        <dbReference type="Pfam" id="PF00535"/>
    </source>
</evidence>
<comment type="caution">
    <text evidence="2">The sequence shown here is derived from an EMBL/GenBank/DDBJ whole genome shotgun (WGS) entry which is preliminary data.</text>
</comment>
<dbReference type="Gene3D" id="3.90.550.10">
    <property type="entry name" value="Spore Coat Polysaccharide Biosynthesis Protein SpsA, Chain A"/>
    <property type="match status" value="1"/>
</dbReference>
<dbReference type="SUPFAM" id="SSF53448">
    <property type="entry name" value="Nucleotide-diphospho-sugar transferases"/>
    <property type="match status" value="1"/>
</dbReference>
<proteinExistence type="predicted"/>
<dbReference type="Pfam" id="PF00535">
    <property type="entry name" value="Glycos_transf_2"/>
    <property type="match status" value="1"/>
</dbReference>
<evidence type="ECO:0000313" key="3">
    <source>
        <dbReference type="Proteomes" id="UP000323324"/>
    </source>
</evidence>
<dbReference type="AlphaFoldDB" id="A0A8H2QFD4"/>
<sequence>MISILIPTYNYKITELVNSIHKQLELTNVPFEIIVLEDGSTQPNVEISPLDYTSILRFKENKGRVKARQVLAQKAKFDWLLFLDADVLPKNSTFIVNYLECLPKDYDAVFGGFYYYNTPPETSLMLRWKYGKTKEQVPAIIRNKTPFKIIISANCLIKKEVFTKINTAMNQKKGYGYDNFFGALLKENNCKVLHLDNEVYHLGIEESTQYLNKNEHAALTLLKLKNAGNIVTHDNDLLKLFIKIEANNLIGVGRWFYKLFGASMKKQLIGNNPNITILQVYRISYMCFKARKTI</sequence>
<dbReference type="GO" id="GO:0016758">
    <property type="term" value="F:hexosyltransferase activity"/>
    <property type="evidence" value="ECO:0007669"/>
    <property type="project" value="UniProtKB-ARBA"/>
</dbReference>
<accession>A0A8H2QFD4</accession>
<keyword evidence="3" id="KW-1185">Reference proteome</keyword>
<keyword evidence="2" id="KW-0808">Transferase</keyword>
<evidence type="ECO:0000313" key="2">
    <source>
        <dbReference type="EMBL" id="TYB74520.1"/>
    </source>
</evidence>
<dbReference type="PANTHER" id="PTHR22916">
    <property type="entry name" value="GLYCOSYLTRANSFERASE"/>
    <property type="match status" value="1"/>
</dbReference>
<reference evidence="2 3" key="1">
    <citation type="submission" date="2019-08" db="EMBL/GenBank/DDBJ databases">
        <title>Genomes of Antarctic Bizionia species.</title>
        <authorList>
            <person name="Bowman J.P."/>
        </authorList>
    </citation>
    <scope>NUCLEOTIDE SEQUENCE [LARGE SCALE GENOMIC DNA]</scope>
    <source>
        <strain evidence="2 3">HFD</strain>
    </source>
</reference>
<organism evidence="2 3">
    <name type="scientific">Bizionia saleffrena</name>
    <dbReference type="NCBI Taxonomy" id="291189"/>
    <lineage>
        <taxon>Bacteria</taxon>
        <taxon>Pseudomonadati</taxon>
        <taxon>Bacteroidota</taxon>
        <taxon>Flavobacteriia</taxon>
        <taxon>Flavobacteriales</taxon>
        <taxon>Flavobacteriaceae</taxon>
        <taxon>Bizionia</taxon>
    </lineage>
</organism>
<gene>
    <name evidence="2" type="ORF">ES676_07570</name>
</gene>
<dbReference type="Proteomes" id="UP000323324">
    <property type="component" value="Unassembled WGS sequence"/>
</dbReference>
<dbReference type="InterPro" id="IPR001173">
    <property type="entry name" value="Glyco_trans_2-like"/>
</dbReference>
<dbReference type="CDD" id="cd00761">
    <property type="entry name" value="Glyco_tranf_GTA_type"/>
    <property type="match status" value="1"/>
</dbReference>